<name>A0A9D2LTH8_9FIRM</name>
<accession>A0A9D2LTH8</accession>
<protein>
    <recommendedName>
        <fullName evidence="3">Tetratricopeptide repeat protein</fullName>
    </recommendedName>
</protein>
<dbReference type="Proteomes" id="UP000823842">
    <property type="component" value="Unassembled WGS sequence"/>
</dbReference>
<reference evidence="1" key="1">
    <citation type="journal article" date="2021" name="PeerJ">
        <title>Extensive microbial diversity within the chicken gut microbiome revealed by metagenomics and culture.</title>
        <authorList>
            <person name="Gilroy R."/>
            <person name="Ravi A."/>
            <person name="Getino M."/>
            <person name="Pursley I."/>
            <person name="Horton D.L."/>
            <person name="Alikhan N.F."/>
            <person name="Baker D."/>
            <person name="Gharbi K."/>
            <person name="Hall N."/>
            <person name="Watson M."/>
            <person name="Adriaenssens E.M."/>
            <person name="Foster-Nyarko E."/>
            <person name="Jarju S."/>
            <person name="Secka A."/>
            <person name="Antonio M."/>
            <person name="Oren A."/>
            <person name="Chaudhuri R.R."/>
            <person name="La Ragione R."/>
            <person name="Hildebrand F."/>
            <person name="Pallen M.J."/>
        </authorList>
    </citation>
    <scope>NUCLEOTIDE SEQUENCE</scope>
    <source>
        <strain evidence="1">ChiSjej1B19-5720</strain>
    </source>
</reference>
<dbReference type="EMBL" id="DWYZ01000196">
    <property type="protein sequence ID" value="HJB29162.1"/>
    <property type="molecule type" value="Genomic_DNA"/>
</dbReference>
<evidence type="ECO:0008006" key="3">
    <source>
        <dbReference type="Google" id="ProtNLM"/>
    </source>
</evidence>
<proteinExistence type="predicted"/>
<comment type="caution">
    <text evidence="1">The sequence shown here is derived from an EMBL/GenBank/DDBJ whole genome shotgun (WGS) entry which is preliminary data.</text>
</comment>
<dbReference type="Gene3D" id="1.25.40.10">
    <property type="entry name" value="Tetratricopeptide repeat domain"/>
    <property type="match status" value="1"/>
</dbReference>
<sequence length="606" mass="70158">EIPPEIFSDIPEQSALSYYFEMGKSSVDLDCFHALSCTNVWDEYTLAVLREKLQFYLLNTRHILAQDSMTELIEGNSIKLHDRITEALRGSANNRIRFDVYSIMYDAFLEIQETTPILDEQVLRNFFVFAREYCKNLLAGAYEDYRGADGFVAYTVYYRAFLKSVEKAGERISGTMIDIYWNVVREFKEIALKCKVKNSDEVSEAYHKLGIVAYDAGDSRKAEMIDKEFVTFTQESGDRYDEIAALNALAVDCSANHSYGDAYTNGKNALDAALNVIHEIAEETGNDSVKELYDFYYNYLRLPESIEEFAENTENHEDIIKRYSGLLNEIRSLEKDPAAGKVKGVWEIMLKTRGNIPWYLIEDPSIKGEKAKFALPYGQDTYFLRKFYYGADNPGTLQSYHNTGVYLMKYAQYCDSGKIHDDSINIVEAFSMSKEFFSRAYEMRRKALKASPNIGRDQYFEEIEMRAEKENISFSDVFDRGTIEQFVEEGYDNCPAGALESLQYKSNVCYLLSQKVEDTEQKEKELDEAIWLSDRISVARSILLGPHHRKTLESMRYSAEYYWAKGEKEAAEKRIRYAFGFLDEKQVSERQYKEYKELLDRITDET</sequence>
<gene>
    <name evidence="1" type="ORF">IAA06_10285</name>
</gene>
<dbReference type="InterPro" id="IPR011990">
    <property type="entry name" value="TPR-like_helical_dom_sf"/>
</dbReference>
<evidence type="ECO:0000313" key="2">
    <source>
        <dbReference type="Proteomes" id="UP000823842"/>
    </source>
</evidence>
<organism evidence="1 2">
    <name type="scientific">Candidatus Blautia faecavium</name>
    <dbReference type="NCBI Taxonomy" id="2838487"/>
    <lineage>
        <taxon>Bacteria</taxon>
        <taxon>Bacillati</taxon>
        <taxon>Bacillota</taxon>
        <taxon>Clostridia</taxon>
        <taxon>Lachnospirales</taxon>
        <taxon>Lachnospiraceae</taxon>
        <taxon>Blautia</taxon>
    </lineage>
</organism>
<reference evidence="1" key="2">
    <citation type="submission" date="2021-04" db="EMBL/GenBank/DDBJ databases">
        <authorList>
            <person name="Gilroy R."/>
        </authorList>
    </citation>
    <scope>NUCLEOTIDE SEQUENCE</scope>
    <source>
        <strain evidence="1">ChiSjej1B19-5720</strain>
    </source>
</reference>
<feature type="non-terminal residue" evidence="1">
    <location>
        <position position="1"/>
    </location>
</feature>
<evidence type="ECO:0000313" key="1">
    <source>
        <dbReference type="EMBL" id="HJB29162.1"/>
    </source>
</evidence>
<dbReference type="AlphaFoldDB" id="A0A9D2LTH8"/>